<reference evidence="2 3" key="1">
    <citation type="submission" date="2018-04" db="EMBL/GenBank/DDBJ databases">
        <authorList>
            <person name="Eckel V.P."/>
            <person name="Vogel R.F."/>
        </authorList>
    </citation>
    <scope>NUCLEOTIDE SEQUENCE [LARGE SCALE GENOMIC DNA]</scope>
    <source>
        <strain evidence="3">TMW 2.1764</strain>
    </source>
</reference>
<accession>A0A5N6S1J9</accession>
<dbReference type="AlphaFoldDB" id="A0A5N6S1J9"/>
<keyword evidence="3" id="KW-1185">Reference proteome</keyword>
<sequence length="488" mass="54198">MGTAQVRGAPAEKQTDSERLRMTDTMPLQQQDDVPESAMTPDQLGQLLSSRQNDIRAEWSRLEWIQRNIDARITHTWMPDGADGEYKDLLRKASTPWLQYARNALAQGLCVDGFSDDGLWRDAWQANAMDGRQIKVNREVVGLGKSYGFALPGADGTVVMRPMSALRTFAHFADPWDDYPEWALYRSAKRGKAYWDSVWFFFDSECWYRFTGTPSTPQNVEVSRHGLGFCPVVQLSNTLDSDDSPESSIVPGIKAWKRIVDYTFTLSMVMRYGAFPQKWMAGGEIAKDEDGNALIRPSVDSLLHASGDAGETARFGSFQAANIADVVSGLESAKADLSAILQIPPHYFMSKVINMSADGIEAEESPYFRNLEERKASLSEGYELWMRTAAAILGKTELAQDTNVEVHWLDQRTRSLAQVVDAIVKLKTVGAPDQLLFAFIPGWTKQDVLDATRAAKRDDDMSQQVLAVQATETAAAPAGNIDGSTEEQ</sequence>
<gene>
    <name evidence="2" type="ORF">DDE84_02535</name>
</gene>
<feature type="region of interest" description="Disordered" evidence="1">
    <location>
        <begin position="1"/>
        <end position="40"/>
    </location>
</feature>
<name>A0A5N6S1J9_9BIFI</name>
<comment type="caution">
    <text evidence="2">The sequence shown here is derived from an EMBL/GenBank/DDBJ whole genome shotgun (WGS) entry which is preliminary data.</text>
</comment>
<evidence type="ECO:0000313" key="2">
    <source>
        <dbReference type="EMBL" id="KAE8129694.1"/>
    </source>
</evidence>
<dbReference type="Pfam" id="PF05133">
    <property type="entry name" value="SPP1_portal"/>
    <property type="match status" value="1"/>
</dbReference>
<organism evidence="2 3">
    <name type="scientific">Bifidobacterium tibiigranuli</name>
    <dbReference type="NCBI Taxonomy" id="2172043"/>
    <lineage>
        <taxon>Bacteria</taxon>
        <taxon>Bacillati</taxon>
        <taxon>Actinomycetota</taxon>
        <taxon>Actinomycetes</taxon>
        <taxon>Bifidobacteriales</taxon>
        <taxon>Bifidobacteriaceae</taxon>
        <taxon>Bifidobacterium</taxon>
    </lineage>
</organism>
<dbReference type="EMBL" id="QDAG01000002">
    <property type="protein sequence ID" value="KAE8129694.1"/>
    <property type="molecule type" value="Genomic_DNA"/>
</dbReference>
<evidence type="ECO:0000256" key="1">
    <source>
        <dbReference type="SAM" id="MobiDB-lite"/>
    </source>
</evidence>
<feature type="compositionally biased region" description="Basic and acidic residues" evidence="1">
    <location>
        <begin position="13"/>
        <end position="22"/>
    </location>
</feature>
<proteinExistence type="predicted"/>
<protein>
    <submittedName>
        <fullName evidence="2">Phage portal protein</fullName>
    </submittedName>
</protein>
<evidence type="ECO:0000313" key="3">
    <source>
        <dbReference type="Proteomes" id="UP000325415"/>
    </source>
</evidence>
<dbReference type="InterPro" id="IPR021145">
    <property type="entry name" value="Portal_protein_SPP1_Gp6-like"/>
</dbReference>
<dbReference type="Proteomes" id="UP000325415">
    <property type="component" value="Unassembled WGS sequence"/>
</dbReference>